<dbReference type="OrthoDB" id="3626597at2759"/>
<dbReference type="InterPro" id="IPR000834">
    <property type="entry name" value="Peptidase_M14"/>
</dbReference>
<dbReference type="SMART" id="SM00631">
    <property type="entry name" value="Zn_pept"/>
    <property type="match status" value="1"/>
</dbReference>
<dbReference type="AlphaFoldDB" id="A0A1D2M5E4"/>
<dbReference type="Proteomes" id="UP000094527">
    <property type="component" value="Unassembled WGS sequence"/>
</dbReference>
<evidence type="ECO:0000256" key="5">
    <source>
        <dbReference type="ARBA" id="ARBA00022723"/>
    </source>
</evidence>
<dbReference type="Gene3D" id="3.30.70.340">
    <property type="entry name" value="Metallocarboxypeptidase-like"/>
    <property type="match status" value="1"/>
</dbReference>
<dbReference type="PROSITE" id="PS52035">
    <property type="entry name" value="PEPTIDASE_M14"/>
    <property type="match status" value="1"/>
</dbReference>
<dbReference type="Pfam" id="PF00246">
    <property type="entry name" value="Peptidase_M14"/>
    <property type="match status" value="1"/>
</dbReference>
<keyword evidence="10" id="KW-1015">Disulfide bond</keyword>
<dbReference type="PROSITE" id="PS00133">
    <property type="entry name" value="CARBOXYPEPT_ZN_2"/>
    <property type="match status" value="1"/>
</dbReference>
<keyword evidence="9" id="KW-0482">Metalloprotease</keyword>
<evidence type="ECO:0000256" key="10">
    <source>
        <dbReference type="ARBA" id="ARBA00023157"/>
    </source>
</evidence>
<gene>
    <name evidence="14" type="ORF">Ocin01_18550</name>
</gene>
<dbReference type="InterPro" id="IPR003146">
    <property type="entry name" value="M14A_act_pep"/>
</dbReference>
<feature type="signal peptide" evidence="12">
    <location>
        <begin position="1"/>
        <end position="20"/>
    </location>
</feature>
<evidence type="ECO:0000313" key="14">
    <source>
        <dbReference type="EMBL" id="ODM88132.1"/>
    </source>
</evidence>
<evidence type="ECO:0000256" key="3">
    <source>
        <dbReference type="ARBA" id="ARBA00022645"/>
    </source>
</evidence>
<dbReference type="Gene3D" id="3.40.630.10">
    <property type="entry name" value="Zn peptidases"/>
    <property type="match status" value="1"/>
</dbReference>
<keyword evidence="8" id="KW-0862">Zinc</keyword>
<evidence type="ECO:0000256" key="11">
    <source>
        <dbReference type="PROSITE-ProRule" id="PRU01379"/>
    </source>
</evidence>
<dbReference type="GO" id="GO:0008270">
    <property type="term" value="F:zinc ion binding"/>
    <property type="evidence" value="ECO:0007669"/>
    <property type="project" value="InterPro"/>
</dbReference>
<comment type="caution">
    <text evidence="14">The sequence shown here is derived from an EMBL/GenBank/DDBJ whole genome shotgun (WGS) entry which is preliminary data.</text>
</comment>
<dbReference type="GO" id="GO:0006508">
    <property type="term" value="P:proteolysis"/>
    <property type="evidence" value="ECO:0007669"/>
    <property type="project" value="UniProtKB-KW"/>
</dbReference>
<dbReference type="SUPFAM" id="SSF54897">
    <property type="entry name" value="Protease propeptides/inhibitors"/>
    <property type="match status" value="1"/>
</dbReference>
<keyword evidence="3 14" id="KW-0121">Carboxypeptidase</keyword>
<feature type="active site" description="Proton donor/acceptor" evidence="11">
    <location>
        <position position="398"/>
    </location>
</feature>
<keyword evidence="7" id="KW-0378">Hydrolase</keyword>
<dbReference type="STRING" id="48709.A0A1D2M5E4"/>
<dbReference type="PRINTS" id="PR00765">
    <property type="entry name" value="CRBOXYPTASEA"/>
</dbReference>
<evidence type="ECO:0000256" key="7">
    <source>
        <dbReference type="ARBA" id="ARBA00022801"/>
    </source>
</evidence>
<name>A0A1D2M5E4_ORCCI</name>
<dbReference type="InterPro" id="IPR057247">
    <property type="entry name" value="CARBOXYPEPT_ZN_2"/>
</dbReference>
<dbReference type="SUPFAM" id="SSF53187">
    <property type="entry name" value="Zn-dependent exopeptidases"/>
    <property type="match status" value="1"/>
</dbReference>
<evidence type="ECO:0000256" key="6">
    <source>
        <dbReference type="ARBA" id="ARBA00022729"/>
    </source>
</evidence>
<comment type="cofactor">
    <cofactor evidence="1">
        <name>Zn(2+)</name>
        <dbReference type="ChEBI" id="CHEBI:29105"/>
    </cofactor>
</comment>
<dbReference type="FunFam" id="3.40.630.10:FF:000084">
    <property type="entry name" value="Carboxypeptidase B2"/>
    <property type="match status" value="1"/>
</dbReference>
<keyword evidence="5" id="KW-0479">Metal-binding</keyword>
<dbReference type="InterPro" id="IPR036990">
    <property type="entry name" value="M14A-like_propep"/>
</dbReference>
<keyword evidence="6 12" id="KW-0732">Signal</keyword>
<sequence length="465" mass="52462">MINRWIPFLCLLALPSSTLSKKVLYDNWKLYRFYPCNAGEMSLLLDLHESNLNIIFLQDLNRHMMNMQEQFMSVDILLSPNYLMSDTFKTLKDKIESHVLAENVQKLIDEEAKHIVESGSSLNWDSYGSIGLINQFLGQMAAKYTHVDLLDMGVSAEKGIPLKVLKISSSDSHGKIWISGGLHGRDWISSAVVTYVINELLTSKDVDVNNISEFYDLYFLPVMNPDGYDYSQKTDRMWKKTRASTNSNIGCVGADANRNWDDDSKLDDTFPNPCNNTYPGDKGFSENEVVDASEFYMNHVANDTNMFLTVHGYNQLILLPYGRSGGRFKTEDAFDEWVGVAKKAARSMSGHLPRKVEKILLPHEQFRIGNISDIMGERHGSAVDWVTKQNSKIELALEIGLNNLSRGIFVPADQIKQKGIEFMKGLKELVIYFNGKTTTGDGDSPQCLPVEQTIKPSLYCFAGNK</sequence>
<dbReference type="PANTHER" id="PTHR11705">
    <property type="entry name" value="PROTEASE FAMILY M14 CARBOXYPEPTIDASE A,B"/>
    <property type="match status" value="1"/>
</dbReference>
<dbReference type="PANTHER" id="PTHR11705:SF139">
    <property type="entry name" value="PEPTIDASE M14 CARBOXYPEPTIDASE A DOMAIN-CONTAINING PROTEIN"/>
    <property type="match status" value="1"/>
</dbReference>
<feature type="chain" id="PRO_5008903486" evidence="12">
    <location>
        <begin position="21"/>
        <end position="465"/>
    </location>
</feature>
<dbReference type="GO" id="GO:0004181">
    <property type="term" value="F:metallocarboxypeptidase activity"/>
    <property type="evidence" value="ECO:0007669"/>
    <property type="project" value="InterPro"/>
</dbReference>
<evidence type="ECO:0000256" key="9">
    <source>
        <dbReference type="ARBA" id="ARBA00023049"/>
    </source>
</evidence>
<evidence type="ECO:0000313" key="15">
    <source>
        <dbReference type="Proteomes" id="UP000094527"/>
    </source>
</evidence>
<evidence type="ECO:0000256" key="12">
    <source>
        <dbReference type="SAM" id="SignalP"/>
    </source>
</evidence>
<organism evidence="14 15">
    <name type="scientific">Orchesella cincta</name>
    <name type="common">Springtail</name>
    <name type="synonym">Podura cincta</name>
    <dbReference type="NCBI Taxonomy" id="48709"/>
    <lineage>
        <taxon>Eukaryota</taxon>
        <taxon>Metazoa</taxon>
        <taxon>Ecdysozoa</taxon>
        <taxon>Arthropoda</taxon>
        <taxon>Hexapoda</taxon>
        <taxon>Collembola</taxon>
        <taxon>Entomobryomorpha</taxon>
        <taxon>Entomobryoidea</taxon>
        <taxon>Orchesellidae</taxon>
        <taxon>Orchesellinae</taxon>
        <taxon>Orchesella</taxon>
    </lineage>
</organism>
<reference evidence="14 15" key="1">
    <citation type="journal article" date="2016" name="Genome Biol. Evol.">
        <title>Gene Family Evolution Reflects Adaptation to Soil Environmental Stressors in the Genome of the Collembolan Orchesella cincta.</title>
        <authorList>
            <person name="Faddeeva-Vakhrusheva A."/>
            <person name="Derks M.F."/>
            <person name="Anvar S.Y."/>
            <person name="Agamennone V."/>
            <person name="Suring W."/>
            <person name="Smit S."/>
            <person name="van Straalen N.M."/>
            <person name="Roelofs D."/>
        </authorList>
    </citation>
    <scope>NUCLEOTIDE SEQUENCE [LARGE SCALE GENOMIC DNA]</scope>
    <source>
        <tissue evidence="14">Mixed pool</tissue>
    </source>
</reference>
<evidence type="ECO:0000256" key="4">
    <source>
        <dbReference type="ARBA" id="ARBA00022670"/>
    </source>
</evidence>
<comment type="similarity">
    <text evidence="2 11">Belongs to the peptidase M14 family.</text>
</comment>
<keyword evidence="4" id="KW-0645">Protease</keyword>
<evidence type="ECO:0000256" key="2">
    <source>
        <dbReference type="ARBA" id="ARBA00005988"/>
    </source>
</evidence>
<feature type="domain" description="Peptidase M14" evidence="13">
    <location>
        <begin position="126"/>
        <end position="433"/>
    </location>
</feature>
<dbReference type="EMBL" id="LJIJ01004058">
    <property type="protein sequence ID" value="ODM88132.1"/>
    <property type="molecule type" value="Genomic_DNA"/>
</dbReference>
<dbReference type="Pfam" id="PF02244">
    <property type="entry name" value="Propep_M14"/>
    <property type="match status" value="1"/>
</dbReference>
<evidence type="ECO:0000256" key="1">
    <source>
        <dbReference type="ARBA" id="ARBA00001947"/>
    </source>
</evidence>
<accession>A0A1D2M5E4</accession>
<dbReference type="GO" id="GO:0005615">
    <property type="term" value="C:extracellular space"/>
    <property type="evidence" value="ECO:0007669"/>
    <property type="project" value="TreeGrafter"/>
</dbReference>
<proteinExistence type="inferred from homology"/>
<evidence type="ECO:0000256" key="8">
    <source>
        <dbReference type="ARBA" id="ARBA00022833"/>
    </source>
</evidence>
<evidence type="ECO:0000259" key="13">
    <source>
        <dbReference type="PROSITE" id="PS52035"/>
    </source>
</evidence>
<keyword evidence="15" id="KW-1185">Reference proteome</keyword>
<protein>
    <submittedName>
        <fullName evidence="14">Zinc carboxypeptidase A 1</fullName>
    </submittedName>
</protein>